<dbReference type="RefSeq" id="WP_110566287.1">
    <property type="nucleotide sequence ID" value="NZ_PYBV01000036.1"/>
</dbReference>
<name>A0A318NGR8_9ACTN</name>
<keyword evidence="1" id="KW-0732">Signal</keyword>
<dbReference type="OrthoDB" id="3386555at2"/>
<evidence type="ECO:0000313" key="2">
    <source>
        <dbReference type="EMBL" id="PYC66142.1"/>
    </source>
</evidence>
<comment type="caution">
    <text evidence="2">The sequence shown here is derived from an EMBL/GenBank/DDBJ whole genome shotgun (WGS) entry which is preliminary data.</text>
</comment>
<dbReference type="Proteomes" id="UP000248333">
    <property type="component" value="Unassembled WGS sequence"/>
</dbReference>
<evidence type="ECO:0000256" key="1">
    <source>
        <dbReference type="SAM" id="SignalP"/>
    </source>
</evidence>
<feature type="signal peptide" evidence="1">
    <location>
        <begin position="1"/>
        <end position="16"/>
    </location>
</feature>
<dbReference type="AlphaFoldDB" id="A0A318NGR8"/>
<evidence type="ECO:0000313" key="3">
    <source>
        <dbReference type="Proteomes" id="UP000248333"/>
    </source>
</evidence>
<keyword evidence="3" id="KW-1185">Reference proteome</keyword>
<reference evidence="2 3" key="1">
    <citation type="submission" date="2018-03" db="EMBL/GenBank/DDBJ databases">
        <title>Bioinformatic expansion and discovery of thiopeptide antibiotics.</title>
        <authorList>
            <person name="Schwalen C.J."/>
            <person name="Hudson G.A."/>
            <person name="Mitchell D.A."/>
        </authorList>
    </citation>
    <scope>NUCLEOTIDE SEQUENCE [LARGE SCALE GENOMIC DNA]</scope>
    <source>
        <strain evidence="2 3">NRRL 8041</strain>
    </source>
</reference>
<accession>A0A318NGR8</accession>
<sequence length="225" mass="23598">MFGVLPLLAAGGLAFAAVKNHRIQTGNDAFIPAAWHNLRTDEIFPDLLREPSTGGQQAPGWVRQGIVKDSDCKKALMPRLASVAVENGCTTVLRATYVDAGGEAAATVALCVLGSNDQARTIERSGLSVVADHPGPMVVPVAVPKTAAAGWRTSLGHGGGTMSPTLFGPYLAAITVGPTDPDRRYGNLPGEWKSSGQPESLVYQSLSTDLLFAFSHSFDKAVDGR</sequence>
<gene>
    <name evidence="2" type="ORF">C7C45_25765</name>
</gene>
<feature type="chain" id="PRO_5038557796" evidence="1">
    <location>
        <begin position="17"/>
        <end position="225"/>
    </location>
</feature>
<dbReference type="EMBL" id="PYBV01000036">
    <property type="protein sequence ID" value="PYC66142.1"/>
    <property type="molecule type" value="Genomic_DNA"/>
</dbReference>
<proteinExistence type="predicted"/>
<protein>
    <submittedName>
        <fullName evidence="2">Uncharacterized protein</fullName>
    </submittedName>
</protein>
<organism evidence="2 3">
    <name type="scientific">Micromonospora arborensis</name>
    <dbReference type="NCBI Taxonomy" id="2116518"/>
    <lineage>
        <taxon>Bacteria</taxon>
        <taxon>Bacillati</taxon>
        <taxon>Actinomycetota</taxon>
        <taxon>Actinomycetes</taxon>
        <taxon>Micromonosporales</taxon>
        <taxon>Micromonosporaceae</taxon>
        <taxon>Micromonospora</taxon>
    </lineage>
</organism>